<evidence type="ECO:0000313" key="3">
    <source>
        <dbReference type="EMBL" id="QPS00769.1"/>
    </source>
</evidence>
<dbReference type="InterPro" id="IPR006640">
    <property type="entry name" value="SprT-like_domain"/>
</dbReference>
<reference evidence="2" key="2">
    <citation type="submission" date="2022-09" db="EMBL/GenBank/DDBJ databases">
        <title>Aerococcus urinae taxonomy study.</title>
        <authorList>
            <person name="Christensen J."/>
            <person name="Senneby E."/>
        </authorList>
    </citation>
    <scope>NUCLEOTIDE SEQUENCE</scope>
    <source>
        <strain evidence="2">NLD-066-U95</strain>
    </source>
</reference>
<proteinExistence type="predicted"/>
<dbReference type="AlphaFoldDB" id="A0A109REE7"/>
<gene>
    <name evidence="3" type="ORF">I6G68_05045</name>
    <name evidence="2" type="ORF">ODY43_00320</name>
</gene>
<accession>A0A109REE7</accession>
<dbReference type="InterPro" id="IPR035240">
    <property type="entry name" value="SprT_Zn_ribbon"/>
</dbReference>
<dbReference type="NCBIfam" id="NF003339">
    <property type="entry name" value="PRK04351.1"/>
    <property type="match status" value="1"/>
</dbReference>
<name>A0A109REE7_9LACT</name>
<dbReference type="Pfam" id="PF10263">
    <property type="entry name" value="SprT-like"/>
    <property type="match status" value="1"/>
</dbReference>
<dbReference type="KEGG" id="aun:AWM73_05005"/>
<evidence type="ECO:0000313" key="5">
    <source>
        <dbReference type="Proteomes" id="UP001069145"/>
    </source>
</evidence>
<dbReference type="SMART" id="SM00731">
    <property type="entry name" value="SprT"/>
    <property type="match status" value="1"/>
</dbReference>
<dbReference type="Proteomes" id="UP000594771">
    <property type="component" value="Chromosome"/>
</dbReference>
<keyword evidence="5" id="KW-1185">Reference proteome</keyword>
<evidence type="ECO:0000259" key="1">
    <source>
        <dbReference type="SMART" id="SM00731"/>
    </source>
</evidence>
<dbReference type="EMBL" id="JAOTML010000001">
    <property type="protein sequence ID" value="MCY3052449.1"/>
    <property type="molecule type" value="Genomic_DNA"/>
</dbReference>
<dbReference type="GeneID" id="35767332"/>
<dbReference type="EMBL" id="CP065662">
    <property type="protein sequence ID" value="QPS00769.1"/>
    <property type="molecule type" value="Genomic_DNA"/>
</dbReference>
<dbReference type="GO" id="GO:0006950">
    <property type="term" value="P:response to stress"/>
    <property type="evidence" value="ECO:0007669"/>
    <property type="project" value="UniProtKB-ARBA"/>
</dbReference>
<dbReference type="OrthoDB" id="9799909at2"/>
<evidence type="ECO:0000313" key="2">
    <source>
        <dbReference type="EMBL" id="MCY3052449.1"/>
    </source>
</evidence>
<organism evidence="3 4">
    <name type="scientific">Aerococcus urinae</name>
    <dbReference type="NCBI Taxonomy" id="1376"/>
    <lineage>
        <taxon>Bacteria</taxon>
        <taxon>Bacillati</taxon>
        <taxon>Bacillota</taxon>
        <taxon>Bacilli</taxon>
        <taxon>Lactobacillales</taxon>
        <taxon>Aerococcaceae</taxon>
        <taxon>Aerococcus</taxon>
    </lineage>
</organism>
<evidence type="ECO:0000313" key="4">
    <source>
        <dbReference type="Proteomes" id="UP000594771"/>
    </source>
</evidence>
<protein>
    <submittedName>
        <fullName evidence="3">SprT family protein</fullName>
    </submittedName>
</protein>
<dbReference type="RefSeq" id="WP_060778352.1">
    <property type="nucleotide sequence ID" value="NZ_CAJHLF010000016.1"/>
</dbReference>
<dbReference type="Pfam" id="PF17283">
    <property type="entry name" value="Zn_ribbon_SprT"/>
    <property type="match status" value="1"/>
</dbReference>
<dbReference type="Proteomes" id="UP001069145">
    <property type="component" value="Unassembled WGS sequence"/>
</dbReference>
<sequence length="147" mass="17256">MKEQDLENLVREIAAQNFAFSFQGQVTWNQRLRTTGGRFIPRQDRLEFNPKVLKVLGKDTLIGIIKHELCHYCLFHWGQPYQHKDKVFKDLLKSVGGLRFTPALGDSAPRYIYRCKRCGQKYYRQRRMNINKYACGTCQGPISLIDR</sequence>
<feature type="domain" description="SprT-like" evidence="1">
    <location>
        <begin position="4"/>
        <end position="145"/>
    </location>
</feature>
<reference evidence="3 4" key="1">
    <citation type="submission" date="2020-12" db="EMBL/GenBank/DDBJ databases">
        <title>FDA dAtabase for Regulatory Grade micrObial Sequences (FDA-ARGOS): Supporting development and validation of Infectious Disease Dx tests.</title>
        <authorList>
            <person name="Sproer C."/>
            <person name="Gronow S."/>
            <person name="Severitt S."/>
            <person name="Schroder I."/>
            <person name="Tallon L."/>
            <person name="Sadzewicz L."/>
            <person name="Zhao X."/>
            <person name="Boylan J."/>
            <person name="Ott S."/>
            <person name="Bowen H."/>
            <person name="Vavikolanu K."/>
            <person name="Mehta A."/>
            <person name="Aluvathingal J."/>
            <person name="Nadendla S."/>
            <person name="Lowell S."/>
            <person name="Myers T."/>
            <person name="Yan Y."/>
            <person name="Sichtig H."/>
        </authorList>
    </citation>
    <scope>NUCLEOTIDE SEQUENCE [LARGE SCALE GENOMIC DNA]</scope>
    <source>
        <strain evidence="3 4">FDAARGOS_911</strain>
    </source>
</reference>